<dbReference type="Proteomes" id="UP000321901">
    <property type="component" value="Unassembled WGS sequence"/>
</dbReference>
<evidence type="ECO:0000259" key="10">
    <source>
        <dbReference type="Pfam" id="PF00361"/>
    </source>
</evidence>
<comment type="similarity">
    <text evidence="2">Belongs to the CPA3 antiporters (TC 2.A.63) subunit D family.</text>
</comment>
<evidence type="ECO:0000256" key="9">
    <source>
        <dbReference type="SAM" id="Phobius"/>
    </source>
</evidence>
<feature type="transmembrane region" description="Helical" evidence="9">
    <location>
        <begin position="6"/>
        <end position="24"/>
    </location>
</feature>
<keyword evidence="7 9" id="KW-0472">Membrane</keyword>
<evidence type="ECO:0000256" key="7">
    <source>
        <dbReference type="ARBA" id="ARBA00023136"/>
    </source>
</evidence>
<feature type="transmembrane region" description="Helical" evidence="9">
    <location>
        <begin position="268"/>
        <end position="291"/>
    </location>
</feature>
<dbReference type="EMBL" id="BJYL01000051">
    <property type="protein sequence ID" value="GEN84884.1"/>
    <property type="molecule type" value="Genomic_DNA"/>
</dbReference>
<dbReference type="NCBIfam" id="NF005818">
    <property type="entry name" value="PRK07691.1"/>
    <property type="match status" value="1"/>
</dbReference>
<evidence type="ECO:0000256" key="2">
    <source>
        <dbReference type="ARBA" id="ARBA00005346"/>
    </source>
</evidence>
<reference evidence="11 12" key="1">
    <citation type="submission" date="2019-07" db="EMBL/GenBank/DDBJ databases">
        <title>Whole genome shotgun sequence of Sporosarcina luteola NBRC 105378.</title>
        <authorList>
            <person name="Hosoyama A."/>
            <person name="Uohara A."/>
            <person name="Ohji S."/>
            <person name="Ichikawa N."/>
        </authorList>
    </citation>
    <scope>NUCLEOTIDE SEQUENCE [LARGE SCALE GENOMIC DNA]</scope>
    <source>
        <strain evidence="11 12">NBRC 105378</strain>
    </source>
</reference>
<keyword evidence="5 8" id="KW-0812">Transmembrane</keyword>
<evidence type="ECO:0000313" key="12">
    <source>
        <dbReference type="Proteomes" id="UP000321901"/>
    </source>
</evidence>
<organism evidence="11 12">
    <name type="scientific">Sporosarcina luteola</name>
    <dbReference type="NCBI Taxonomy" id="582850"/>
    <lineage>
        <taxon>Bacteria</taxon>
        <taxon>Bacillati</taxon>
        <taxon>Bacillota</taxon>
        <taxon>Bacilli</taxon>
        <taxon>Bacillales</taxon>
        <taxon>Caryophanaceae</taxon>
        <taxon>Sporosarcina</taxon>
    </lineage>
</organism>
<name>A0A511ZBR5_9BACL</name>
<feature type="transmembrane region" description="Helical" evidence="9">
    <location>
        <begin position="328"/>
        <end position="349"/>
    </location>
</feature>
<dbReference type="PANTHER" id="PTHR42703:SF1">
    <property type="entry name" value="NA(+)_H(+) ANTIPORTER SUBUNIT D1"/>
    <property type="match status" value="1"/>
</dbReference>
<proteinExistence type="inferred from homology"/>
<comment type="subcellular location">
    <subcellularLocation>
        <location evidence="1">Cell membrane</location>
        <topology evidence="1">Multi-pass membrane protein</topology>
    </subcellularLocation>
    <subcellularLocation>
        <location evidence="8">Membrane</location>
        <topology evidence="8">Multi-pass membrane protein</topology>
    </subcellularLocation>
</comment>
<feature type="transmembrane region" description="Helical" evidence="9">
    <location>
        <begin position="402"/>
        <end position="426"/>
    </location>
</feature>
<evidence type="ECO:0000256" key="8">
    <source>
        <dbReference type="RuleBase" id="RU000320"/>
    </source>
</evidence>
<feature type="transmembrane region" description="Helical" evidence="9">
    <location>
        <begin position="130"/>
        <end position="150"/>
    </location>
</feature>
<dbReference type="GO" id="GO:0008137">
    <property type="term" value="F:NADH dehydrogenase (ubiquinone) activity"/>
    <property type="evidence" value="ECO:0007669"/>
    <property type="project" value="InterPro"/>
</dbReference>
<keyword evidence="4" id="KW-1003">Cell membrane</keyword>
<feature type="transmembrane region" description="Helical" evidence="9">
    <location>
        <begin position="68"/>
        <end position="95"/>
    </location>
</feature>
<evidence type="ECO:0000256" key="3">
    <source>
        <dbReference type="ARBA" id="ARBA00022449"/>
    </source>
</evidence>
<feature type="transmembrane region" description="Helical" evidence="9">
    <location>
        <begin position="447"/>
        <end position="472"/>
    </location>
</feature>
<feature type="transmembrane region" description="Helical" evidence="9">
    <location>
        <begin position="202"/>
        <end position="226"/>
    </location>
</feature>
<keyword evidence="12" id="KW-1185">Reference proteome</keyword>
<feature type="transmembrane region" description="Helical" evidence="9">
    <location>
        <begin position="238"/>
        <end position="256"/>
    </location>
</feature>
<dbReference type="GO" id="GO:0015297">
    <property type="term" value="F:antiporter activity"/>
    <property type="evidence" value="ECO:0007669"/>
    <property type="project" value="UniProtKB-KW"/>
</dbReference>
<accession>A0A511ZBR5</accession>
<dbReference type="PRINTS" id="PR01437">
    <property type="entry name" value="NUOXDRDTASE4"/>
</dbReference>
<dbReference type="GO" id="GO:0005886">
    <property type="term" value="C:plasma membrane"/>
    <property type="evidence" value="ECO:0007669"/>
    <property type="project" value="UniProtKB-SubCell"/>
</dbReference>
<gene>
    <name evidence="11" type="ORF">SLU01_31960</name>
</gene>
<sequence length="494" mass="54173">MNNIIVMPMIIPLLTGIILIFLRSYTKTQRVFSILSSIATVVVSLVILNRIQHEGILRLDFGGWLPPYGILFVADSFSTLLVVTTSIVTSILLIYAFSSIGKQHEHMFFYPFIFFLVAGVNGSFLTGDLFNMFVCFEVMLLSSYVLITMGGRKIQLVESIKYVTINVLSSWFFLIGIAYLYGTVGTLNMAHLSVRVAEVGQGPLLTVISLMFLIVFSLKAGLLLYFWLPGSYSAPPTVVAALFGALLTKVGIYAMFRIFTLIFYHETVITHTVIGIMAILTMIGGSIGALAHNDIRQIVSYNVVIAVGFILAGLAISSEVAFQGAIYYLIHDMIVKALLFLIAGTMIYLTGKAKIQEMSGLIRNYPMLGWLFFITMLSLTGIPPLSGFISKVYLGQGAIETGSYLLLAVAFISGIFVLYSLLRIFLNSFWGETIISEDDDVPLKKGMLVPCVLFAIMTVAIGVGAEGLAPYVSDAARTLMNPEIYIDAVLQGNR</sequence>
<dbReference type="OrthoDB" id="9811718at2"/>
<dbReference type="GO" id="GO:0042773">
    <property type="term" value="P:ATP synthesis coupled electron transport"/>
    <property type="evidence" value="ECO:0007669"/>
    <property type="project" value="InterPro"/>
</dbReference>
<keyword evidence="6 9" id="KW-1133">Transmembrane helix</keyword>
<comment type="caution">
    <text evidence="11">The sequence shown here is derived from an EMBL/GenBank/DDBJ whole genome shotgun (WGS) entry which is preliminary data.</text>
</comment>
<feature type="transmembrane region" description="Helical" evidence="9">
    <location>
        <begin position="107"/>
        <end position="124"/>
    </location>
</feature>
<keyword evidence="3" id="KW-0050">Antiport</keyword>
<dbReference type="Pfam" id="PF00361">
    <property type="entry name" value="Proton_antipo_M"/>
    <property type="match status" value="1"/>
</dbReference>
<feature type="transmembrane region" description="Helical" evidence="9">
    <location>
        <begin position="298"/>
        <end position="316"/>
    </location>
</feature>
<dbReference type="PANTHER" id="PTHR42703">
    <property type="entry name" value="NADH DEHYDROGENASE"/>
    <property type="match status" value="1"/>
</dbReference>
<dbReference type="InterPro" id="IPR050586">
    <property type="entry name" value="CPA3_Na-H_Antiporter_D"/>
</dbReference>
<evidence type="ECO:0000256" key="1">
    <source>
        <dbReference type="ARBA" id="ARBA00004651"/>
    </source>
</evidence>
<feature type="transmembrane region" description="Helical" evidence="9">
    <location>
        <begin position="162"/>
        <end position="182"/>
    </location>
</feature>
<dbReference type="AlphaFoldDB" id="A0A511ZBR5"/>
<protein>
    <submittedName>
        <fullName evidence="11">Na+/H+ antiporter subunit D</fullName>
    </submittedName>
</protein>
<evidence type="ECO:0000256" key="4">
    <source>
        <dbReference type="ARBA" id="ARBA00022475"/>
    </source>
</evidence>
<feature type="domain" description="NADH:quinone oxidoreductase/Mrp antiporter transmembrane" evidence="10">
    <location>
        <begin position="127"/>
        <end position="414"/>
    </location>
</feature>
<keyword evidence="3" id="KW-0813">Transport</keyword>
<feature type="transmembrane region" description="Helical" evidence="9">
    <location>
        <begin position="370"/>
        <end position="390"/>
    </location>
</feature>
<evidence type="ECO:0000313" key="11">
    <source>
        <dbReference type="EMBL" id="GEN84884.1"/>
    </source>
</evidence>
<dbReference type="InterPro" id="IPR003918">
    <property type="entry name" value="NADH_UbQ_OxRdtase"/>
</dbReference>
<evidence type="ECO:0000256" key="6">
    <source>
        <dbReference type="ARBA" id="ARBA00022989"/>
    </source>
</evidence>
<dbReference type="RefSeq" id="WP_147060153.1">
    <property type="nucleotide sequence ID" value="NZ_BJYL01000051.1"/>
</dbReference>
<feature type="transmembrane region" description="Helical" evidence="9">
    <location>
        <begin position="31"/>
        <end position="48"/>
    </location>
</feature>
<evidence type="ECO:0000256" key="5">
    <source>
        <dbReference type="ARBA" id="ARBA00022692"/>
    </source>
</evidence>
<dbReference type="InterPro" id="IPR001750">
    <property type="entry name" value="ND/Mrp_TM"/>
</dbReference>
<dbReference type="NCBIfam" id="NF009306">
    <property type="entry name" value="PRK12663.1"/>
    <property type="match status" value="1"/>
</dbReference>